<keyword evidence="4" id="KW-1185">Reference proteome</keyword>
<evidence type="ECO:0000313" key="4">
    <source>
        <dbReference type="Proteomes" id="UP001296706"/>
    </source>
</evidence>
<proteinExistence type="predicted"/>
<dbReference type="PANTHER" id="PTHR14239">
    <property type="entry name" value="DUDULIN-RELATED"/>
    <property type="match status" value="1"/>
</dbReference>
<evidence type="ECO:0000256" key="1">
    <source>
        <dbReference type="ARBA" id="ARBA00023002"/>
    </source>
</evidence>
<sequence length="226" mass="23550">MTTIGLIGAGLIGGTVARLAVAGGYDVVLSNSRGPETLQELVDELGSHARAATPAEAAEAGDVVVVTVPFKAYRSVPVEPLAGKVVIDTNNYYPDRDGHFPELDDGSTTSSELLQKHLGTAHVVKGFNNIFYRHLQALPRPAGSPERSPLAIAGDNAQAKATVTAFLDGIGYDAVDVGPLAEGWRFQPGTPSYGPVYSGGDPNFTDSPGVPADVDTLRRALAAAER</sequence>
<feature type="domain" description="Pyrroline-5-carboxylate reductase catalytic N-terminal" evidence="2">
    <location>
        <begin position="3"/>
        <end position="92"/>
    </location>
</feature>
<evidence type="ECO:0000259" key="2">
    <source>
        <dbReference type="Pfam" id="PF03807"/>
    </source>
</evidence>
<protein>
    <submittedName>
        <fullName evidence="3">NAD(P)-binding domain-containing protein</fullName>
    </submittedName>
</protein>
<dbReference type="InterPro" id="IPR051267">
    <property type="entry name" value="STEAP_metalloreductase"/>
</dbReference>
<name>A0ABX1R8X6_9PSEU</name>
<dbReference type="EMBL" id="JAAXKY010000014">
    <property type="protein sequence ID" value="NMH76832.1"/>
    <property type="molecule type" value="Genomic_DNA"/>
</dbReference>
<dbReference type="InterPro" id="IPR036291">
    <property type="entry name" value="NAD(P)-bd_dom_sf"/>
</dbReference>
<dbReference type="Pfam" id="PF03807">
    <property type="entry name" value="F420_oxidored"/>
    <property type="match status" value="1"/>
</dbReference>
<dbReference type="PANTHER" id="PTHR14239:SF10">
    <property type="entry name" value="REDUCTASE"/>
    <property type="match status" value="1"/>
</dbReference>
<dbReference type="Proteomes" id="UP001296706">
    <property type="component" value="Unassembled WGS sequence"/>
</dbReference>
<evidence type="ECO:0000313" key="3">
    <source>
        <dbReference type="EMBL" id="NMH76832.1"/>
    </source>
</evidence>
<dbReference type="InterPro" id="IPR028939">
    <property type="entry name" value="P5C_Rdtase_cat_N"/>
</dbReference>
<gene>
    <name evidence="3" type="ORF">HF577_06930</name>
</gene>
<keyword evidence="1" id="KW-0560">Oxidoreductase</keyword>
<dbReference type="RefSeq" id="WP_169394910.1">
    <property type="nucleotide sequence ID" value="NZ_BAAAJH010000050.1"/>
</dbReference>
<reference evidence="3 4" key="1">
    <citation type="submission" date="2020-04" db="EMBL/GenBank/DDBJ databases">
        <authorList>
            <person name="Klaysubun C."/>
            <person name="Duangmal K."/>
            <person name="Lipun K."/>
        </authorList>
    </citation>
    <scope>NUCLEOTIDE SEQUENCE [LARGE SCALE GENOMIC DNA]</scope>
    <source>
        <strain evidence="3 4">JCM 11839</strain>
    </source>
</reference>
<dbReference type="Gene3D" id="3.40.50.720">
    <property type="entry name" value="NAD(P)-binding Rossmann-like Domain"/>
    <property type="match status" value="1"/>
</dbReference>
<comment type="caution">
    <text evidence="3">The sequence shown here is derived from an EMBL/GenBank/DDBJ whole genome shotgun (WGS) entry which is preliminary data.</text>
</comment>
<dbReference type="SUPFAM" id="SSF51735">
    <property type="entry name" value="NAD(P)-binding Rossmann-fold domains"/>
    <property type="match status" value="1"/>
</dbReference>
<accession>A0ABX1R8X6</accession>
<organism evidence="3 4">
    <name type="scientific">Pseudonocardia xinjiangensis</name>
    <dbReference type="NCBI Taxonomy" id="75289"/>
    <lineage>
        <taxon>Bacteria</taxon>
        <taxon>Bacillati</taxon>
        <taxon>Actinomycetota</taxon>
        <taxon>Actinomycetes</taxon>
        <taxon>Pseudonocardiales</taxon>
        <taxon>Pseudonocardiaceae</taxon>
        <taxon>Pseudonocardia</taxon>
    </lineage>
</organism>